<evidence type="ECO:0000313" key="1">
    <source>
        <dbReference type="EMBL" id="KAJ8110176.1"/>
    </source>
</evidence>
<evidence type="ECO:0000313" key="2">
    <source>
        <dbReference type="Proteomes" id="UP001153331"/>
    </source>
</evidence>
<name>A0ACC2I5V7_9PLEO</name>
<dbReference type="Proteomes" id="UP001153331">
    <property type="component" value="Unassembled WGS sequence"/>
</dbReference>
<keyword evidence="2" id="KW-1185">Reference proteome</keyword>
<sequence length="142" mass="15946">MLLWEGTKRPPGHGEGAFGMHRTRVENFPVRPGVKSQGNAHARNVPVLPWTDKSWRCPSSLHARRAAQEVEAQRSHWAMMQTRSEAKRPRRLGAVRTVPDLEERFSALTSTPSLDFARCGRLAVQIHGGFSLVKSQSVRKRG</sequence>
<dbReference type="EMBL" id="JAPHNI010000527">
    <property type="protein sequence ID" value="KAJ8110176.1"/>
    <property type="molecule type" value="Genomic_DNA"/>
</dbReference>
<organism evidence="1 2">
    <name type="scientific">Boeremia exigua</name>
    <dbReference type="NCBI Taxonomy" id="749465"/>
    <lineage>
        <taxon>Eukaryota</taxon>
        <taxon>Fungi</taxon>
        <taxon>Dikarya</taxon>
        <taxon>Ascomycota</taxon>
        <taxon>Pezizomycotina</taxon>
        <taxon>Dothideomycetes</taxon>
        <taxon>Pleosporomycetidae</taxon>
        <taxon>Pleosporales</taxon>
        <taxon>Pleosporineae</taxon>
        <taxon>Didymellaceae</taxon>
        <taxon>Boeremia</taxon>
    </lineage>
</organism>
<gene>
    <name evidence="1" type="ORF">OPT61_g6910</name>
</gene>
<protein>
    <submittedName>
        <fullName evidence="1">Uncharacterized protein</fullName>
    </submittedName>
</protein>
<reference evidence="1" key="1">
    <citation type="submission" date="2022-11" db="EMBL/GenBank/DDBJ databases">
        <title>Genome Sequence of Boeremia exigua.</title>
        <authorList>
            <person name="Buettner E."/>
        </authorList>
    </citation>
    <scope>NUCLEOTIDE SEQUENCE</scope>
    <source>
        <strain evidence="1">CU02</strain>
    </source>
</reference>
<proteinExistence type="predicted"/>
<comment type="caution">
    <text evidence="1">The sequence shown here is derived from an EMBL/GenBank/DDBJ whole genome shotgun (WGS) entry which is preliminary data.</text>
</comment>
<accession>A0ACC2I5V7</accession>